<name>A0ABZ2V866_9RHOB</name>
<accession>A0ABZ2V866</accession>
<proteinExistence type="predicted"/>
<evidence type="ECO:0000313" key="1">
    <source>
        <dbReference type="EMBL" id="WZC50762.1"/>
    </source>
</evidence>
<dbReference type="Proteomes" id="UP001440612">
    <property type="component" value="Chromosome"/>
</dbReference>
<gene>
    <name evidence="1" type="ORF">AABB29_09195</name>
</gene>
<keyword evidence="2" id="KW-1185">Reference proteome</keyword>
<sequence length="106" mass="11378">MSLFAMIFAGSVAAQDGPFRSHDGTVFSFAQNQHGGVLTSIGRQTAAQLDVGDVLYLGRSCDAFSTEFGDGSWSRTNMGFLVEFPGLRLGFPDQAIDIVPGNRCRI</sequence>
<dbReference type="EMBL" id="CP150951">
    <property type="protein sequence ID" value="WZC50762.1"/>
    <property type="molecule type" value="Genomic_DNA"/>
</dbReference>
<dbReference type="RefSeq" id="WP_341368863.1">
    <property type="nucleotide sequence ID" value="NZ_CP150951.2"/>
</dbReference>
<reference evidence="2" key="1">
    <citation type="submission" date="2024-04" db="EMBL/GenBank/DDBJ databases">
        <title>Phylogenomic analyses of a clade within the roseobacter group suggest taxonomic reassignments of species of the genera Aestuariivita, Citreicella, Loktanella, Nautella, Pelagibaca, Ruegeria, Thalassobius, Thiobacimonas and Tropicibacter, and the proposal o.</title>
        <authorList>
            <person name="Jeon C.O."/>
        </authorList>
    </citation>
    <scope>NUCLEOTIDE SEQUENCE [LARGE SCALE GENOMIC DNA]</scope>
    <source>
        <strain evidence="2">BS5-3</strain>
    </source>
</reference>
<protein>
    <submittedName>
        <fullName evidence="1">Uncharacterized protein</fullName>
    </submittedName>
</protein>
<organism evidence="1 2">
    <name type="scientific">Yoonia phaeophyticola</name>
    <dbReference type="NCBI Taxonomy" id="3137369"/>
    <lineage>
        <taxon>Bacteria</taxon>
        <taxon>Pseudomonadati</taxon>
        <taxon>Pseudomonadota</taxon>
        <taxon>Alphaproteobacteria</taxon>
        <taxon>Rhodobacterales</taxon>
        <taxon>Paracoccaceae</taxon>
        <taxon>Yoonia</taxon>
    </lineage>
</organism>
<evidence type="ECO:0000313" key="2">
    <source>
        <dbReference type="Proteomes" id="UP001440612"/>
    </source>
</evidence>